<dbReference type="InterPro" id="IPR036388">
    <property type="entry name" value="WH-like_DNA-bd_sf"/>
</dbReference>
<dbReference type="GO" id="GO:0003712">
    <property type="term" value="F:transcription coregulator activity"/>
    <property type="evidence" value="ECO:0007669"/>
    <property type="project" value="TreeGrafter"/>
</dbReference>
<proteinExistence type="inferred from homology"/>
<dbReference type="HOGENOM" id="CLU_1009179_0_0_1"/>
<gene>
    <name evidence="8" type="ORF">CGI_10017550</name>
</gene>
<dbReference type="EMBL" id="JH815866">
    <property type="protein sequence ID" value="EKC41444.1"/>
    <property type="molecule type" value="Genomic_DNA"/>
</dbReference>
<protein>
    <recommendedName>
        <fullName evidence="2 7">Histone acetyltransferase</fullName>
        <ecNumber evidence="2 7">2.3.1.48</ecNumber>
    </recommendedName>
</protein>
<keyword evidence="6" id="KW-0007">Acetylation</keyword>
<keyword evidence="5" id="KW-0862">Zinc</keyword>
<dbReference type="GO" id="GO:0036409">
    <property type="term" value="C:histone H3-K14 acetyltransferase complex"/>
    <property type="evidence" value="ECO:0007669"/>
    <property type="project" value="TreeGrafter"/>
</dbReference>
<dbReference type="InterPro" id="IPR050603">
    <property type="entry name" value="MYST_HAT"/>
</dbReference>
<sequence>MAKREREDEVAGYLHAVSPIKISKSNNSYFVGKLQTDTNVFKKMVCFDQSKHSSFHEATAAKTPIKICNVRKVQSREDSAKVDVLVNAKSQMHVVRSLTFQHHADDNVDDENKSLADILHIPEKNKFEVMPTAQECMCFKHCNYTIQNMGEIGYLLSKTENKIGSPERPLSDLGLISYRSYWKDVLLGYLHKYQGKEICIKDVSQETAINANDIVSTLQALGMLKYWKGKHLVLKRQDLIEDFLEKKAKRPTDNRAIDSNCLKWIPHNKRTAPQQA</sequence>
<keyword evidence="3 8" id="KW-0808">Transferase</keyword>
<dbReference type="EC" id="2.3.1.48" evidence="2 7"/>
<dbReference type="InterPro" id="IPR016181">
    <property type="entry name" value="Acyl_CoA_acyltransferase"/>
</dbReference>
<evidence type="ECO:0000256" key="6">
    <source>
        <dbReference type="ARBA" id="ARBA00022990"/>
    </source>
</evidence>
<evidence type="ECO:0000256" key="3">
    <source>
        <dbReference type="ARBA" id="ARBA00022679"/>
    </source>
</evidence>
<comment type="catalytic activity">
    <reaction evidence="7">
        <text>L-lysyl-[protein] + acetyl-CoA = N(6)-acetyl-L-lysyl-[protein] + CoA + H(+)</text>
        <dbReference type="Rhea" id="RHEA:45948"/>
        <dbReference type="Rhea" id="RHEA-COMP:9752"/>
        <dbReference type="Rhea" id="RHEA-COMP:10731"/>
        <dbReference type="ChEBI" id="CHEBI:15378"/>
        <dbReference type="ChEBI" id="CHEBI:29969"/>
        <dbReference type="ChEBI" id="CHEBI:57287"/>
        <dbReference type="ChEBI" id="CHEBI:57288"/>
        <dbReference type="ChEBI" id="CHEBI:61930"/>
        <dbReference type="EC" id="2.3.1.48"/>
    </reaction>
</comment>
<dbReference type="GO" id="GO:0010484">
    <property type="term" value="F:histone H3 acetyltransferase activity"/>
    <property type="evidence" value="ECO:0007669"/>
    <property type="project" value="TreeGrafter"/>
</dbReference>
<evidence type="ECO:0000313" key="8">
    <source>
        <dbReference type="EMBL" id="EKC41444.1"/>
    </source>
</evidence>
<accession>K1RCP9</accession>
<evidence type="ECO:0000256" key="2">
    <source>
        <dbReference type="ARBA" id="ARBA00013184"/>
    </source>
</evidence>
<evidence type="ECO:0000256" key="4">
    <source>
        <dbReference type="ARBA" id="ARBA00022771"/>
    </source>
</evidence>
<evidence type="ECO:0000256" key="1">
    <source>
        <dbReference type="ARBA" id="ARBA00010107"/>
    </source>
</evidence>
<evidence type="ECO:0000256" key="7">
    <source>
        <dbReference type="RuleBase" id="RU361211"/>
    </source>
</evidence>
<keyword evidence="4" id="KW-0479">Metal-binding</keyword>
<dbReference type="InParanoid" id="K1RCP9"/>
<name>K1RCP9_MAGGI</name>
<dbReference type="GO" id="GO:0008270">
    <property type="term" value="F:zinc ion binding"/>
    <property type="evidence" value="ECO:0007669"/>
    <property type="project" value="UniProtKB-KW"/>
</dbReference>
<dbReference type="GO" id="GO:0006357">
    <property type="term" value="P:regulation of transcription by RNA polymerase II"/>
    <property type="evidence" value="ECO:0007669"/>
    <property type="project" value="TreeGrafter"/>
</dbReference>
<dbReference type="PANTHER" id="PTHR10615:SF161">
    <property type="entry name" value="HISTONE ACETYLTRANSFERASE KAT7"/>
    <property type="match status" value="1"/>
</dbReference>
<evidence type="ECO:0000256" key="5">
    <source>
        <dbReference type="ARBA" id="ARBA00022833"/>
    </source>
</evidence>
<comment type="subcellular location">
    <subcellularLocation>
        <location evidence="7">Nucleus</location>
    </subcellularLocation>
</comment>
<dbReference type="GO" id="GO:0010485">
    <property type="term" value="F:histone H4 acetyltransferase activity"/>
    <property type="evidence" value="ECO:0007669"/>
    <property type="project" value="TreeGrafter"/>
</dbReference>
<keyword evidence="4" id="KW-0863">Zinc-finger</keyword>
<dbReference type="AlphaFoldDB" id="K1RCP9"/>
<dbReference type="InterPro" id="IPR002717">
    <property type="entry name" value="HAT_MYST-type"/>
</dbReference>
<dbReference type="Pfam" id="PF01853">
    <property type="entry name" value="MOZ_SAS"/>
    <property type="match status" value="1"/>
</dbReference>
<dbReference type="GO" id="GO:0003682">
    <property type="term" value="F:chromatin binding"/>
    <property type="evidence" value="ECO:0007669"/>
    <property type="project" value="TreeGrafter"/>
</dbReference>
<dbReference type="SUPFAM" id="SSF55729">
    <property type="entry name" value="Acyl-CoA N-acyltransferases (Nat)"/>
    <property type="match status" value="1"/>
</dbReference>
<dbReference type="FunFam" id="1.10.10.10:FF:000092">
    <property type="entry name" value="Histone acetyltransferase"/>
    <property type="match status" value="1"/>
</dbReference>
<comment type="similarity">
    <text evidence="1 7">Belongs to the MYST (SAS/MOZ) family.</text>
</comment>
<keyword evidence="7" id="KW-0539">Nucleus</keyword>
<reference evidence="8" key="1">
    <citation type="journal article" date="2012" name="Nature">
        <title>The oyster genome reveals stress adaptation and complexity of shell formation.</title>
        <authorList>
            <person name="Zhang G."/>
            <person name="Fang X."/>
            <person name="Guo X."/>
            <person name="Li L."/>
            <person name="Luo R."/>
            <person name="Xu F."/>
            <person name="Yang P."/>
            <person name="Zhang L."/>
            <person name="Wang X."/>
            <person name="Qi H."/>
            <person name="Xiong Z."/>
            <person name="Que H."/>
            <person name="Xie Y."/>
            <person name="Holland P.W."/>
            <person name="Paps J."/>
            <person name="Zhu Y."/>
            <person name="Wu F."/>
            <person name="Chen Y."/>
            <person name="Wang J."/>
            <person name="Peng C."/>
            <person name="Meng J."/>
            <person name="Yang L."/>
            <person name="Liu J."/>
            <person name="Wen B."/>
            <person name="Zhang N."/>
            <person name="Huang Z."/>
            <person name="Zhu Q."/>
            <person name="Feng Y."/>
            <person name="Mount A."/>
            <person name="Hedgecock D."/>
            <person name="Xu Z."/>
            <person name="Liu Y."/>
            <person name="Domazet-Loso T."/>
            <person name="Du Y."/>
            <person name="Sun X."/>
            <person name="Zhang S."/>
            <person name="Liu B."/>
            <person name="Cheng P."/>
            <person name="Jiang X."/>
            <person name="Li J."/>
            <person name="Fan D."/>
            <person name="Wang W."/>
            <person name="Fu W."/>
            <person name="Wang T."/>
            <person name="Wang B."/>
            <person name="Zhang J."/>
            <person name="Peng Z."/>
            <person name="Li Y."/>
            <person name="Li N."/>
            <person name="Wang J."/>
            <person name="Chen M."/>
            <person name="He Y."/>
            <person name="Tan F."/>
            <person name="Song X."/>
            <person name="Zheng Q."/>
            <person name="Huang R."/>
            <person name="Yang H."/>
            <person name="Du X."/>
            <person name="Chen L."/>
            <person name="Yang M."/>
            <person name="Gaffney P.M."/>
            <person name="Wang S."/>
            <person name="Luo L."/>
            <person name="She Z."/>
            <person name="Ming Y."/>
            <person name="Huang W."/>
            <person name="Zhang S."/>
            <person name="Huang B."/>
            <person name="Zhang Y."/>
            <person name="Qu T."/>
            <person name="Ni P."/>
            <person name="Miao G."/>
            <person name="Wang J."/>
            <person name="Wang Q."/>
            <person name="Steinberg C.E."/>
            <person name="Wang H."/>
            <person name="Li N."/>
            <person name="Qian L."/>
            <person name="Zhang G."/>
            <person name="Li Y."/>
            <person name="Yang H."/>
            <person name="Liu X."/>
            <person name="Wang J."/>
            <person name="Yin Y."/>
            <person name="Wang J."/>
        </authorList>
    </citation>
    <scope>NUCLEOTIDE SEQUENCE [LARGE SCALE GENOMIC DNA]</scope>
    <source>
        <strain evidence="8">05x7-T-G4-1.051#20</strain>
    </source>
</reference>
<dbReference type="Gene3D" id="1.10.10.10">
    <property type="entry name" value="Winged helix-like DNA-binding domain superfamily/Winged helix DNA-binding domain"/>
    <property type="match status" value="1"/>
</dbReference>
<dbReference type="PANTHER" id="PTHR10615">
    <property type="entry name" value="HISTONE ACETYLTRANSFERASE"/>
    <property type="match status" value="1"/>
</dbReference>
<organism evidence="8">
    <name type="scientific">Magallana gigas</name>
    <name type="common">Pacific oyster</name>
    <name type="synonym">Crassostrea gigas</name>
    <dbReference type="NCBI Taxonomy" id="29159"/>
    <lineage>
        <taxon>Eukaryota</taxon>
        <taxon>Metazoa</taxon>
        <taxon>Spiralia</taxon>
        <taxon>Lophotrochozoa</taxon>
        <taxon>Mollusca</taxon>
        <taxon>Bivalvia</taxon>
        <taxon>Autobranchia</taxon>
        <taxon>Pteriomorphia</taxon>
        <taxon>Ostreida</taxon>
        <taxon>Ostreoidea</taxon>
        <taxon>Ostreidae</taxon>
        <taxon>Magallana</taxon>
    </lineage>
</organism>
<dbReference type="PROSITE" id="PS51726">
    <property type="entry name" value="MYST_HAT"/>
    <property type="match status" value="1"/>
</dbReference>